<feature type="region of interest" description="Disordered" evidence="1">
    <location>
        <begin position="65"/>
        <end position="122"/>
    </location>
</feature>
<keyword evidence="2" id="KW-1133">Transmembrane helix</keyword>
<dbReference type="RefSeq" id="XP_003230957.2">
    <property type="nucleotide sequence ID" value="XM_003230909.2"/>
</dbReference>
<dbReference type="VEuPathDB" id="FungiDB:TERG_08563"/>
<dbReference type="GeneID" id="10376984"/>
<evidence type="ECO:0000313" key="3">
    <source>
        <dbReference type="EMBL" id="EGD92347.2"/>
    </source>
</evidence>
<proteinExistence type="predicted"/>
<feature type="compositionally biased region" description="Basic and acidic residues" evidence="1">
    <location>
        <begin position="65"/>
        <end position="103"/>
    </location>
</feature>
<dbReference type="InParanoid" id="F2T175"/>
<evidence type="ECO:0000256" key="1">
    <source>
        <dbReference type="SAM" id="MobiDB-lite"/>
    </source>
</evidence>
<evidence type="ECO:0000313" key="4">
    <source>
        <dbReference type="Proteomes" id="UP000008864"/>
    </source>
</evidence>
<dbReference type="AlphaFoldDB" id="F2T175"/>
<protein>
    <submittedName>
        <fullName evidence="3">Uncharacterized protein</fullName>
    </submittedName>
</protein>
<organism evidence="3 4">
    <name type="scientific">Trichophyton rubrum (strain ATCC MYA-4607 / CBS 118892)</name>
    <name type="common">Athlete's foot fungus</name>
    <dbReference type="NCBI Taxonomy" id="559305"/>
    <lineage>
        <taxon>Eukaryota</taxon>
        <taxon>Fungi</taxon>
        <taxon>Dikarya</taxon>
        <taxon>Ascomycota</taxon>
        <taxon>Pezizomycotina</taxon>
        <taxon>Eurotiomycetes</taxon>
        <taxon>Eurotiomycetidae</taxon>
        <taxon>Onygenales</taxon>
        <taxon>Arthrodermataceae</taxon>
        <taxon>Trichophyton</taxon>
    </lineage>
</organism>
<keyword evidence="4" id="KW-1185">Reference proteome</keyword>
<dbReference type="Proteomes" id="UP000008864">
    <property type="component" value="Unassembled WGS sequence"/>
</dbReference>
<feature type="compositionally biased region" description="Polar residues" evidence="1">
    <location>
        <begin position="105"/>
        <end position="122"/>
    </location>
</feature>
<name>F2T175_TRIRC</name>
<keyword evidence="2" id="KW-0812">Transmembrane</keyword>
<dbReference type="HOGENOM" id="CLU_2225098_0_0_1"/>
<reference evidence="4" key="1">
    <citation type="journal article" date="2012" name="MBio">
        <title>Comparative genome analysis of Trichophyton rubrum and related dermatophytes reveals candidate genes involved in infection.</title>
        <authorList>
            <person name="Martinez D.A."/>
            <person name="Oliver B.G."/>
            <person name="Graeser Y."/>
            <person name="Goldberg J.M."/>
            <person name="Li W."/>
            <person name="Martinez-Rossi N.M."/>
            <person name="Monod M."/>
            <person name="Shelest E."/>
            <person name="Barton R.C."/>
            <person name="Birch E."/>
            <person name="Brakhage A.A."/>
            <person name="Chen Z."/>
            <person name="Gurr S.J."/>
            <person name="Heiman D."/>
            <person name="Heitman J."/>
            <person name="Kosti I."/>
            <person name="Rossi A."/>
            <person name="Saif S."/>
            <person name="Samalova M."/>
            <person name="Saunders C.W."/>
            <person name="Shea T."/>
            <person name="Summerbell R.C."/>
            <person name="Xu J."/>
            <person name="Young S."/>
            <person name="Zeng Q."/>
            <person name="Birren B.W."/>
            <person name="Cuomo C.A."/>
            <person name="White T.C."/>
        </authorList>
    </citation>
    <scope>NUCLEOTIDE SEQUENCE [LARGE SCALE GENOMIC DNA]</scope>
    <source>
        <strain evidence="4">ATCC MYA-4607 / CBS 118892</strain>
    </source>
</reference>
<accession>F2T175</accession>
<dbReference type="EMBL" id="GG700663">
    <property type="protein sequence ID" value="EGD92347.2"/>
    <property type="molecule type" value="Genomic_DNA"/>
</dbReference>
<keyword evidence="2" id="KW-0472">Membrane</keyword>
<feature type="transmembrane region" description="Helical" evidence="2">
    <location>
        <begin position="28"/>
        <end position="53"/>
    </location>
</feature>
<evidence type="ECO:0000256" key="2">
    <source>
        <dbReference type="SAM" id="Phobius"/>
    </source>
</evidence>
<gene>
    <name evidence="3" type="ORF">TERG_08563</name>
</gene>
<sequence length="122" mass="13419">MDRKDDAYAVENEGAGWRGSLQARSWRWLWAGGFSVEPVLVVAAVGGGFCLLYQAALPQLTSTGRADDSYIKDIRPEKSVRETGKGEAKKERSEQPNIREDRQGPISTPKLSRKNGSNNPAN</sequence>